<keyword evidence="1" id="KW-0472">Membrane</keyword>
<feature type="transmembrane region" description="Helical" evidence="1">
    <location>
        <begin position="58"/>
        <end position="79"/>
    </location>
</feature>
<keyword evidence="1" id="KW-0812">Transmembrane</keyword>
<dbReference type="EMBL" id="REGC01000009">
    <property type="protein sequence ID" value="RMB59305.1"/>
    <property type="molecule type" value="Genomic_DNA"/>
</dbReference>
<evidence type="ECO:0000313" key="2">
    <source>
        <dbReference type="EMBL" id="RMB59305.1"/>
    </source>
</evidence>
<evidence type="ECO:0000256" key="1">
    <source>
        <dbReference type="SAM" id="Phobius"/>
    </source>
</evidence>
<dbReference type="RefSeq" id="WP_121912343.1">
    <property type="nucleotide sequence ID" value="NZ_CP069516.1"/>
</dbReference>
<protein>
    <submittedName>
        <fullName evidence="2">Uncharacterized protein</fullName>
    </submittedName>
</protein>
<evidence type="ECO:0000313" key="3">
    <source>
        <dbReference type="Proteomes" id="UP000270649"/>
    </source>
</evidence>
<gene>
    <name evidence="2" type="ORF">D9543_07840</name>
</gene>
<reference evidence="2 3" key="1">
    <citation type="submission" date="2018-10" db="EMBL/GenBank/DDBJ databases">
        <title>Corynebacterium macginleyi genome sequencing and assembly of the type strain and two clinical samples.</title>
        <authorList>
            <person name="Bernier A.-M."/>
            <person name="Bernard K."/>
        </authorList>
    </citation>
    <scope>NUCLEOTIDE SEQUENCE [LARGE SCALE GENOMIC DNA]</scope>
    <source>
        <strain evidence="2 3">NML 120205</strain>
    </source>
</reference>
<proteinExistence type="predicted"/>
<dbReference type="GeneID" id="92746341"/>
<dbReference type="AlphaFoldDB" id="A0A3M0GIA8"/>
<dbReference type="OrthoDB" id="4419273at2"/>
<feature type="transmembrane region" description="Helical" evidence="1">
    <location>
        <begin position="30"/>
        <end position="52"/>
    </location>
</feature>
<organism evidence="2 3">
    <name type="scientific">Corynebacterium macginleyi</name>
    <dbReference type="NCBI Taxonomy" id="38290"/>
    <lineage>
        <taxon>Bacteria</taxon>
        <taxon>Bacillati</taxon>
        <taxon>Actinomycetota</taxon>
        <taxon>Actinomycetes</taxon>
        <taxon>Mycobacteriales</taxon>
        <taxon>Corynebacteriaceae</taxon>
        <taxon>Corynebacterium</taxon>
    </lineage>
</organism>
<sequence>MITTLIFAAITASELWGTWKALKKPSSPGMLIASAIISIVIIAFIGNAVPWYREVNYGWWYALVAACSLHMGTVAWRIYTDRSEKSPKTDSLGYAA</sequence>
<keyword evidence="1" id="KW-1133">Transmembrane helix</keyword>
<name>A0A3M0GIA8_9CORY</name>
<comment type="caution">
    <text evidence="2">The sequence shown here is derived from an EMBL/GenBank/DDBJ whole genome shotgun (WGS) entry which is preliminary data.</text>
</comment>
<accession>A0A3M0GIA8</accession>
<dbReference type="Proteomes" id="UP000270649">
    <property type="component" value="Unassembled WGS sequence"/>
</dbReference>